<gene>
    <name evidence="5" type="ORF">GCM10023321_53920</name>
</gene>
<dbReference type="PANTHER" id="PTHR33744:SF1">
    <property type="entry name" value="DNA-BINDING TRANSCRIPTIONAL ACTIVATOR ADER"/>
    <property type="match status" value="1"/>
</dbReference>
<protein>
    <submittedName>
        <fullName evidence="5">Helix-turn-helix domain-containing protein</fullName>
    </submittedName>
</protein>
<organism evidence="5 6">
    <name type="scientific">Pseudonocardia eucalypti</name>
    <dbReference type="NCBI Taxonomy" id="648755"/>
    <lineage>
        <taxon>Bacteria</taxon>
        <taxon>Bacillati</taxon>
        <taxon>Actinomycetota</taxon>
        <taxon>Actinomycetes</taxon>
        <taxon>Pseudonocardiales</taxon>
        <taxon>Pseudonocardiaceae</taxon>
        <taxon>Pseudonocardia</taxon>
    </lineage>
</organism>
<dbReference type="InterPro" id="IPR042070">
    <property type="entry name" value="PucR_C-HTH_sf"/>
</dbReference>
<dbReference type="InterPro" id="IPR051448">
    <property type="entry name" value="CdaR-like_regulators"/>
</dbReference>
<dbReference type="Proteomes" id="UP001428817">
    <property type="component" value="Unassembled WGS sequence"/>
</dbReference>
<feature type="domain" description="PucR C-terminal helix-turn-helix" evidence="2">
    <location>
        <begin position="342"/>
        <end position="397"/>
    </location>
</feature>
<dbReference type="InterPro" id="IPR041522">
    <property type="entry name" value="CdaR_GGDEF"/>
</dbReference>
<dbReference type="EMBL" id="BAABJP010000030">
    <property type="protein sequence ID" value="GAA5164804.1"/>
    <property type="molecule type" value="Genomic_DNA"/>
</dbReference>
<dbReference type="PANTHER" id="PTHR33744">
    <property type="entry name" value="CARBOHYDRATE DIACID REGULATOR"/>
    <property type="match status" value="1"/>
</dbReference>
<evidence type="ECO:0000313" key="6">
    <source>
        <dbReference type="Proteomes" id="UP001428817"/>
    </source>
</evidence>
<evidence type="ECO:0000259" key="2">
    <source>
        <dbReference type="Pfam" id="PF13556"/>
    </source>
</evidence>
<comment type="similarity">
    <text evidence="1">Belongs to the CdaR family.</text>
</comment>
<dbReference type="Pfam" id="PF13556">
    <property type="entry name" value="HTH_30"/>
    <property type="match status" value="1"/>
</dbReference>
<evidence type="ECO:0000256" key="1">
    <source>
        <dbReference type="ARBA" id="ARBA00006754"/>
    </source>
</evidence>
<evidence type="ECO:0000259" key="4">
    <source>
        <dbReference type="Pfam" id="PF17853"/>
    </source>
</evidence>
<feature type="domain" description="RsbT co-antagonist protein RsbRD N-terminal" evidence="3">
    <location>
        <begin position="17"/>
        <end position="161"/>
    </location>
</feature>
<evidence type="ECO:0000259" key="3">
    <source>
        <dbReference type="Pfam" id="PF14361"/>
    </source>
</evidence>
<feature type="domain" description="CdaR GGDEF-like" evidence="4">
    <location>
        <begin position="182"/>
        <end position="288"/>
    </location>
</feature>
<sequence>MSVKLSRVAEELLGDVDALVAHVLEEIVSALPDLARDPRGRELLASTVRDTIAAGLTVVSRGEPATEVAPPQAGLEMARRLAQQNFPITAMLRAYRLGQAAFQQELITRVVASRADAGEIASAAMALTAVAFNIVDLISEQVVAAYQAERDDWMRQRNAVRLARINALLASRAPDAGDSEPALGYGLDGHHLAVVFWCGPDVDESHRLNTLERLVPRVAAAIGNPRPALMVAPDAATLWAWFPTSAPSVPAITEVLAPVPEVFAAVGDPAPGLAGFRLSHQRARQAQTIALAADPEHRLQVTAGSVLGPLTLLALAPESAAEWVQSVLGELAEDDEAHARTRETLWAYLSSGGSLATAAAELHLHKNTIQYRIRKAEEARGRSLQEGRLEVEVALLACRLLGRTVLRRPRDAE</sequence>
<dbReference type="Gene3D" id="1.10.10.2840">
    <property type="entry name" value="PucR C-terminal helix-turn-helix domain"/>
    <property type="match status" value="1"/>
</dbReference>
<comment type="caution">
    <text evidence="5">The sequence shown here is derived from an EMBL/GenBank/DDBJ whole genome shotgun (WGS) entry which is preliminary data.</text>
</comment>
<keyword evidence="6" id="KW-1185">Reference proteome</keyword>
<dbReference type="InterPro" id="IPR025751">
    <property type="entry name" value="RsbRD_N_dom"/>
</dbReference>
<name>A0ABP9QN93_9PSEU</name>
<evidence type="ECO:0000313" key="5">
    <source>
        <dbReference type="EMBL" id="GAA5164804.1"/>
    </source>
</evidence>
<reference evidence="6" key="1">
    <citation type="journal article" date="2019" name="Int. J. Syst. Evol. Microbiol.">
        <title>The Global Catalogue of Microorganisms (GCM) 10K type strain sequencing project: providing services to taxonomists for standard genome sequencing and annotation.</title>
        <authorList>
            <consortium name="The Broad Institute Genomics Platform"/>
            <consortium name="The Broad Institute Genome Sequencing Center for Infectious Disease"/>
            <person name="Wu L."/>
            <person name="Ma J."/>
        </authorList>
    </citation>
    <scope>NUCLEOTIDE SEQUENCE [LARGE SCALE GENOMIC DNA]</scope>
    <source>
        <strain evidence="6">JCM 18303</strain>
    </source>
</reference>
<dbReference type="InterPro" id="IPR025736">
    <property type="entry name" value="PucR_C-HTH_dom"/>
</dbReference>
<proteinExistence type="inferred from homology"/>
<dbReference type="Pfam" id="PF14361">
    <property type="entry name" value="RsbRD_N"/>
    <property type="match status" value="1"/>
</dbReference>
<accession>A0ABP9QN93</accession>
<dbReference type="Pfam" id="PF17853">
    <property type="entry name" value="GGDEF_2"/>
    <property type="match status" value="1"/>
</dbReference>